<keyword evidence="4" id="KW-1185">Reference proteome</keyword>
<name>A0A544QMU7_9EURY</name>
<evidence type="ECO:0000313" key="4">
    <source>
        <dbReference type="Proteomes" id="UP000315385"/>
    </source>
</evidence>
<feature type="domain" description="DUF7573" evidence="2">
    <location>
        <begin position="44"/>
        <end position="82"/>
    </location>
</feature>
<accession>A0A544QMU7</accession>
<dbReference type="RefSeq" id="WP_142443317.1">
    <property type="nucleotide sequence ID" value="NZ_SESI01000002.1"/>
</dbReference>
<reference evidence="3 4" key="1">
    <citation type="submission" date="2019-02" db="EMBL/GenBank/DDBJ databases">
        <title>Halonotius sp. a new haloqrchaeon isolated from saline water.</title>
        <authorList>
            <person name="Duran-Viseras A."/>
            <person name="Sanchez-Porro C."/>
            <person name="Ventosa A."/>
        </authorList>
    </citation>
    <scope>NUCLEOTIDE SEQUENCE [LARGE SCALE GENOMIC DNA]</scope>
    <source>
        <strain evidence="3 4">F9-27</strain>
    </source>
</reference>
<comment type="caution">
    <text evidence="3">The sequence shown here is derived from an EMBL/GenBank/DDBJ whole genome shotgun (WGS) entry which is preliminary data.</text>
</comment>
<feature type="region of interest" description="Disordered" evidence="1">
    <location>
        <begin position="1"/>
        <end position="50"/>
    </location>
</feature>
<dbReference type="InterPro" id="IPR055995">
    <property type="entry name" value="DUF7573"/>
</dbReference>
<feature type="compositionally biased region" description="Acidic residues" evidence="1">
    <location>
        <begin position="17"/>
        <end position="27"/>
    </location>
</feature>
<gene>
    <name evidence="3" type="ORF">EWF95_06770</name>
</gene>
<dbReference type="EMBL" id="SESI01000002">
    <property type="protein sequence ID" value="TQQ80194.1"/>
    <property type="molecule type" value="Genomic_DNA"/>
</dbReference>
<proteinExistence type="predicted"/>
<evidence type="ECO:0000313" key="3">
    <source>
        <dbReference type="EMBL" id="TQQ80194.1"/>
    </source>
</evidence>
<dbReference type="Proteomes" id="UP000315385">
    <property type="component" value="Unassembled WGS sequence"/>
</dbReference>
<evidence type="ECO:0000259" key="2">
    <source>
        <dbReference type="Pfam" id="PF24458"/>
    </source>
</evidence>
<dbReference type="Pfam" id="PF24458">
    <property type="entry name" value="DUF7573"/>
    <property type="match status" value="1"/>
</dbReference>
<organism evidence="3 4">
    <name type="scientific">Halonotius roseus</name>
    <dbReference type="NCBI Taxonomy" id="2511997"/>
    <lineage>
        <taxon>Archaea</taxon>
        <taxon>Methanobacteriati</taxon>
        <taxon>Methanobacteriota</taxon>
        <taxon>Stenosarchaea group</taxon>
        <taxon>Halobacteria</taxon>
        <taxon>Halobacteriales</taxon>
        <taxon>Haloferacaceae</taxon>
        <taxon>Halonotius</taxon>
    </lineage>
</organism>
<sequence length="82" mass="8743">MSEDRPLTDFADASADVADEQEADASDETATADASVVDHDPEPATATYRWQPDGAACGDCGATTERQWLDDGAFVCPDCKSW</sequence>
<protein>
    <recommendedName>
        <fullName evidence="2">DUF7573 domain-containing protein</fullName>
    </recommendedName>
</protein>
<dbReference type="OrthoDB" id="157634at2157"/>
<evidence type="ECO:0000256" key="1">
    <source>
        <dbReference type="SAM" id="MobiDB-lite"/>
    </source>
</evidence>
<dbReference type="AlphaFoldDB" id="A0A544QMU7"/>